<comment type="caution">
    <text evidence="2">The sequence shown here is derived from an EMBL/GenBank/DDBJ whole genome shotgun (WGS) entry which is preliminary data.</text>
</comment>
<feature type="transmembrane region" description="Helical" evidence="1">
    <location>
        <begin position="6"/>
        <end position="24"/>
    </location>
</feature>
<sequence>MEAISTLFWPTVAVLLTLAIYTFLWEDNPIYKVAEHIFTGVSVGYMIAQSWHNIIMPKLIVPTTNYFSNGRYLLAIYFIIGGLIGLLYLSRFSEKTSWLSRYPIAITVGFYAGFKIVPIWMTNVSKQLNATIQYPNGDSMLNLKMFGKFFDNPTWGNFISAINGPIIVIGVLLVLIYFFFSFSNDNIVVRASRKPALVVLMLGFGGSFGYTFMARISLFIGRMNYIFSDWIEILTTTLGG</sequence>
<feature type="transmembrane region" description="Helical" evidence="1">
    <location>
        <begin position="102"/>
        <end position="121"/>
    </location>
</feature>
<gene>
    <name evidence="2" type="ORF">FXF47_09170</name>
</gene>
<keyword evidence="1" id="KW-0472">Membrane</keyword>
<keyword evidence="1" id="KW-1133">Transmembrane helix</keyword>
<keyword evidence="3" id="KW-1185">Reference proteome</keyword>
<dbReference type="AlphaFoldDB" id="A0A5D0MDM4"/>
<dbReference type="EMBL" id="VSIX01000135">
    <property type="protein sequence ID" value="TYB30452.1"/>
    <property type="molecule type" value="Genomic_DNA"/>
</dbReference>
<accession>A0A5D0MDM4</accession>
<keyword evidence="1" id="KW-0812">Transmembrane</keyword>
<reference evidence="2" key="1">
    <citation type="submission" date="2019-08" db="EMBL/GenBank/DDBJ databases">
        <title>Genomic characterization of a novel candidate phylum (ARYD3) from a high temperature, high salinity tertiary oil reservoir in north central Oklahoma, USA.</title>
        <authorList>
            <person name="Youssef N.H."/>
            <person name="Yadav A."/>
            <person name="Elshahed M.S."/>
        </authorList>
    </citation>
    <scope>NUCLEOTIDE SEQUENCE [LARGE SCALE GENOMIC DNA]</scope>
    <source>
        <strain evidence="2">ARYD3</strain>
    </source>
</reference>
<organism evidence="2 3">
    <name type="scientific">Candidatus Mcinerneyibacterium aminivorans</name>
    <dbReference type="NCBI Taxonomy" id="2703815"/>
    <lineage>
        <taxon>Bacteria</taxon>
        <taxon>Candidatus Macinerneyibacteriota</taxon>
        <taxon>Candidatus Mcinerneyibacteria</taxon>
        <taxon>Candidatus Mcinerneyibacteriales</taxon>
        <taxon>Candidatus Mcinerneyibacteriaceae</taxon>
        <taxon>Candidatus Mcinerneyibacterium</taxon>
    </lineage>
</organism>
<protein>
    <submittedName>
        <fullName evidence="2">Uncharacterized protein</fullName>
    </submittedName>
</protein>
<dbReference type="Proteomes" id="UP000324143">
    <property type="component" value="Unassembled WGS sequence"/>
</dbReference>
<feature type="transmembrane region" description="Helical" evidence="1">
    <location>
        <begin position="72"/>
        <end position="90"/>
    </location>
</feature>
<name>A0A5D0MDM4_9BACT</name>
<proteinExistence type="predicted"/>
<evidence type="ECO:0000313" key="2">
    <source>
        <dbReference type="EMBL" id="TYB30452.1"/>
    </source>
</evidence>
<feature type="transmembrane region" description="Helical" evidence="1">
    <location>
        <begin position="36"/>
        <end position="52"/>
    </location>
</feature>
<feature type="transmembrane region" description="Helical" evidence="1">
    <location>
        <begin position="196"/>
        <end position="220"/>
    </location>
</feature>
<feature type="transmembrane region" description="Helical" evidence="1">
    <location>
        <begin position="158"/>
        <end position="180"/>
    </location>
</feature>
<evidence type="ECO:0000256" key="1">
    <source>
        <dbReference type="SAM" id="Phobius"/>
    </source>
</evidence>
<evidence type="ECO:0000313" key="3">
    <source>
        <dbReference type="Proteomes" id="UP000324143"/>
    </source>
</evidence>